<dbReference type="RefSeq" id="WP_345215584.1">
    <property type="nucleotide sequence ID" value="NZ_BAABGN010000006.1"/>
</dbReference>
<comment type="caution">
    <text evidence="6">The sequence shown here is derived from an EMBL/GenBank/DDBJ whole genome shotgun (WGS) entry which is preliminary data.</text>
</comment>
<dbReference type="CDD" id="cd06583">
    <property type="entry name" value="PGRP"/>
    <property type="match status" value="1"/>
</dbReference>
<dbReference type="PANTHER" id="PTHR11022">
    <property type="entry name" value="PEPTIDOGLYCAN RECOGNITION PROTEIN"/>
    <property type="match status" value="1"/>
</dbReference>
<dbReference type="SUPFAM" id="SSF55846">
    <property type="entry name" value="N-acetylmuramoyl-L-alanine amidase-like"/>
    <property type="match status" value="1"/>
</dbReference>
<proteinExistence type="inferred from homology"/>
<dbReference type="Proteomes" id="UP001500622">
    <property type="component" value="Unassembled WGS sequence"/>
</dbReference>
<comment type="similarity">
    <text evidence="1">Belongs to the N-acetylmuramoyl-L-alanine amidase 2 family.</text>
</comment>
<evidence type="ECO:0000313" key="7">
    <source>
        <dbReference type="Proteomes" id="UP001500622"/>
    </source>
</evidence>
<accession>A0ABP8L3P8</accession>
<gene>
    <name evidence="6" type="ORF">GCM10023169_14500</name>
</gene>
<evidence type="ECO:0000259" key="4">
    <source>
        <dbReference type="SMART" id="SM00644"/>
    </source>
</evidence>
<protein>
    <recommendedName>
        <fullName evidence="8">N-acetylmuramoyl-L-alanine amidase</fullName>
    </recommendedName>
</protein>
<feature type="compositionally biased region" description="Acidic residues" evidence="2">
    <location>
        <begin position="304"/>
        <end position="313"/>
    </location>
</feature>
<dbReference type="SMART" id="SM00644">
    <property type="entry name" value="Ami_2"/>
    <property type="match status" value="1"/>
</dbReference>
<evidence type="ECO:0000256" key="3">
    <source>
        <dbReference type="SAM" id="SignalP"/>
    </source>
</evidence>
<sequence>MACLAAAVMITATTAAGAAADDKAPNAPSVQASGGAVDQPLIDAPVDVPGTAEPVTSIPLTDAAGDPTDVAVEGIETLTDADGAGSTEGAGSSSTAAGVAATMTTVAATDSVKDGASEEPSTTPGPTEQASPTEGPSETPTAEPTTTPEPTTEPAQPTPSDEPESAEPESPAPSDEPTEDPTPTEVPTDQPDGSADEGAELDDVAVLTDPMRTDEFMVAAITWNAATSLPEDSRIFLRVLEAGRWSEWLETGVEEGADDTGAKAGTDPFVTGGAEAVQVQIAGEAAELPADLQVVLVPSNPSEAEQEVTEPDAPDTMPQEEPTADVDDVALDPSGSSETSRNSDTSTATFSTAAYTSGDGPEVTAAATTAASVSRPQIITRSGWGVNESTSTWVPQYAELRAAVVHHTAGTNSYTREQSASIVRGIHHYHAVTRDWGDIGYNVLVDKYGQIFEGRKGTLASRDGHMVIGGHARPMNTHTLGISAMGDFTRVTAPQLILDRMADVVAWQFAKGGINAAGSSGLISPGSATRPAGQNLPRIFGHREVADTACPGDNIQGRLPAMIRDVYAAATRPPVGNVDGVTPSTDAVAVRGWAFDHDVGTAPIEVHVRVGTTVRKVTANRLRADVDRVYGTGSHHGFKVSVPTRPGTHEVCVRAIDPATGTGPRLECRDVTVYPPNRQAPIGHVDNVWPSVESVAVRGWAFDPDLGPAPIEVHVRVGTTVRKVTAKRLRADVDRAYGTGSHHGFEVSVPVRAGTHEMCVRAIDPVTGTGPRLGCREVTVYPPNEQTPIGHLDSVRASGQAVAVRGWAFDPDLGTSPIDVHVRVASAVSTVSANRLRADVDRVHGTGTHHGFEAAVPARAGTHEVCVRAIDPVTGTGPRLGCRDVTIARR</sequence>
<evidence type="ECO:0008006" key="8">
    <source>
        <dbReference type="Google" id="ProtNLM"/>
    </source>
</evidence>
<feature type="region of interest" description="Disordered" evidence="2">
    <location>
        <begin position="17"/>
        <end position="67"/>
    </location>
</feature>
<dbReference type="PANTHER" id="PTHR11022:SF41">
    <property type="entry name" value="PEPTIDOGLYCAN-RECOGNITION PROTEIN LC-RELATED"/>
    <property type="match status" value="1"/>
</dbReference>
<dbReference type="Gene3D" id="3.40.80.10">
    <property type="entry name" value="Peptidoglycan recognition protein-like"/>
    <property type="match status" value="1"/>
</dbReference>
<feature type="compositionally biased region" description="Low complexity" evidence="2">
    <location>
        <begin position="168"/>
        <end position="192"/>
    </location>
</feature>
<dbReference type="InterPro" id="IPR036505">
    <property type="entry name" value="Amidase/PGRP_sf"/>
</dbReference>
<feature type="compositionally biased region" description="Low complexity" evidence="2">
    <location>
        <begin position="345"/>
        <end position="357"/>
    </location>
</feature>
<feature type="compositionally biased region" description="Polar residues" evidence="2">
    <location>
        <begin position="119"/>
        <end position="129"/>
    </location>
</feature>
<evidence type="ECO:0000256" key="2">
    <source>
        <dbReference type="SAM" id="MobiDB-lite"/>
    </source>
</evidence>
<keyword evidence="3" id="KW-0732">Signal</keyword>
<organism evidence="6 7">
    <name type="scientific">Georgenia halophila</name>
    <dbReference type="NCBI Taxonomy" id="620889"/>
    <lineage>
        <taxon>Bacteria</taxon>
        <taxon>Bacillati</taxon>
        <taxon>Actinomycetota</taxon>
        <taxon>Actinomycetes</taxon>
        <taxon>Micrococcales</taxon>
        <taxon>Bogoriellaceae</taxon>
        <taxon>Georgenia</taxon>
    </lineage>
</organism>
<feature type="domain" description="N-acetylmuramoyl-L-alanine amidase" evidence="4">
    <location>
        <begin position="389"/>
        <end position="552"/>
    </location>
</feature>
<name>A0ABP8L3P8_9MICO</name>
<dbReference type="Pfam" id="PF01510">
    <property type="entry name" value="Amidase_2"/>
    <property type="match status" value="1"/>
</dbReference>
<keyword evidence="7" id="KW-1185">Reference proteome</keyword>
<feature type="region of interest" description="Disordered" evidence="2">
    <location>
        <begin position="301"/>
        <end position="361"/>
    </location>
</feature>
<dbReference type="Gene3D" id="2.60.40.650">
    <property type="match status" value="1"/>
</dbReference>
<feature type="chain" id="PRO_5046414614" description="N-acetylmuramoyl-L-alanine amidase" evidence="3">
    <location>
        <begin position="19"/>
        <end position="890"/>
    </location>
</feature>
<dbReference type="InterPro" id="IPR006619">
    <property type="entry name" value="PGRP_domain_met/bac"/>
</dbReference>
<evidence type="ECO:0000313" key="6">
    <source>
        <dbReference type="EMBL" id="GAA4421537.1"/>
    </source>
</evidence>
<feature type="domain" description="Peptidoglycan recognition protein family" evidence="5">
    <location>
        <begin position="376"/>
        <end position="527"/>
    </location>
</feature>
<reference evidence="7" key="1">
    <citation type="journal article" date="2019" name="Int. J. Syst. Evol. Microbiol.">
        <title>The Global Catalogue of Microorganisms (GCM) 10K type strain sequencing project: providing services to taxonomists for standard genome sequencing and annotation.</title>
        <authorList>
            <consortium name="The Broad Institute Genomics Platform"/>
            <consortium name="The Broad Institute Genome Sequencing Center for Infectious Disease"/>
            <person name="Wu L."/>
            <person name="Ma J."/>
        </authorList>
    </citation>
    <scope>NUCLEOTIDE SEQUENCE [LARGE SCALE GENOMIC DNA]</scope>
    <source>
        <strain evidence="7">JCM 17810</strain>
    </source>
</reference>
<dbReference type="InterPro" id="IPR015510">
    <property type="entry name" value="PGRP"/>
</dbReference>
<evidence type="ECO:0000256" key="1">
    <source>
        <dbReference type="ARBA" id="ARBA00007553"/>
    </source>
</evidence>
<feature type="compositionally biased region" description="Polar residues" evidence="2">
    <location>
        <begin position="334"/>
        <end position="344"/>
    </location>
</feature>
<dbReference type="EMBL" id="BAABGN010000006">
    <property type="protein sequence ID" value="GAA4421537.1"/>
    <property type="molecule type" value="Genomic_DNA"/>
</dbReference>
<feature type="signal peptide" evidence="3">
    <location>
        <begin position="1"/>
        <end position="18"/>
    </location>
</feature>
<feature type="compositionally biased region" description="Low complexity" evidence="2">
    <location>
        <begin position="130"/>
        <end position="159"/>
    </location>
</feature>
<feature type="region of interest" description="Disordered" evidence="2">
    <location>
        <begin position="110"/>
        <end position="198"/>
    </location>
</feature>
<evidence type="ECO:0000259" key="5">
    <source>
        <dbReference type="SMART" id="SM00701"/>
    </source>
</evidence>
<dbReference type="SMART" id="SM00701">
    <property type="entry name" value="PGRP"/>
    <property type="match status" value="1"/>
</dbReference>
<dbReference type="InterPro" id="IPR002502">
    <property type="entry name" value="Amidase_domain"/>
</dbReference>